<dbReference type="InterPro" id="IPR036597">
    <property type="entry name" value="Fido-like_dom_sf"/>
</dbReference>
<evidence type="ECO:0000256" key="7">
    <source>
        <dbReference type="ARBA" id="ARBA00048696"/>
    </source>
</evidence>
<dbReference type="NCBIfam" id="NF033856">
    <property type="entry name" value="T4SS_effec_BID"/>
    <property type="match status" value="1"/>
</dbReference>
<feature type="compositionally biased region" description="Polar residues" evidence="8">
    <location>
        <begin position="1"/>
        <end position="10"/>
    </location>
</feature>
<dbReference type="InterPro" id="IPR012340">
    <property type="entry name" value="NA-bd_OB-fold"/>
</dbReference>
<protein>
    <recommendedName>
        <fullName evidence="5">protein adenylyltransferase</fullName>
        <ecNumber evidence="5">2.7.7.108</ecNumber>
    </recommendedName>
</protein>
<feature type="region of interest" description="Disordered" evidence="8">
    <location>
        <begin position="1"/>
        <end position="26"/>
    </location>
</feature>
<dbReference type="Proteomes" id="UP000561417">
    <property type="component" value="Unassembled WGS sequence"/>
</dbReference>
<evidence type="ECO:0000313" key="11">
    <source>
        <dbReference type="Proteomes" id="UP000561417"/>
    </source>
</evidence>
<feature type="domain" description="Fido" evidence="9">
    <location>
        <begin position="83"/>
        <end position="239"/>
    </location>
</feature>
<keyword evidence="11" id="KW-1185">Reference proteome</keyword>
<feature type="compositionally biased region" description="Basic and acidic residues" evidence="8">
    <location>
        <begin position="13"/>
        <end position="26"/>
    </location>
</feature>
<organism evidence="10 11">
    <name type="scientific">Bartonella callosciuri</name>
    <dbReference type="NCBI Taxonomy" id="686223"/>
    <lineage>
        <taxon>Bacteria</taxon>
        <taxon>Pseudomonadati</taxon>
        <taxon>Pseudomonadota</taxon>
        <taxon>Alphaproteobacteria</taxon>
        <taxon>Hyphomicrobiales</taxon>
        <taxon>Bartonellaceae</taxon>
        <taxon>Bartonella</taxon>
    </lineage>
</organism>
<evidence type="ECO:0000256" key="6">
    <source>
        <dbReference type="ARBA" id="ARBA00047939"/>
    </source>
</evidence>
<reference evidence="10 11" key="1">
    <citation type="submission" date="2020-08" db="EMBL/GenBank/DDBJ databases">
        <title>Genomic Encyclopedia of Type Strains, Phase IV (KMG-IV): sequencing the most valuable type-strain genomes for metagenomic binning, comparative biology and taxonomic classification.</title>
        <authorList>
            <person name="Goeker M."/>
        </authorList>
    </citation>
    <scope>NUCLEOTIDE SEQUENCE [LARGE SCALE GENOMIC DNA]</scope>
    <source>
        <strain evidence="10 11">DSM 28538</strain>
    </source>
</reference>
<evidence type="ECO:0000256" key="1">
    <source>
        <dbReference type="ARBA" id="ARBA00022679"/>
    </source>
</evidence>
<keyword evidence="1" id="KW-0808">Transferase</keyword>
<dbReference type="SUPFAM" id="SSF140931">
    <property type="entry name" value="Fic-like"/>
    <property type="match status" value="1"/>
</dbReference>
<dbReference type="InterPro" id="IPR040548">
    <property type="entry name" value="BepA_ID"/>
</dbReference>
<dbReference type="GO" id="GO:0070733">
    <property type="term" value="F:AMPylase activity"/>
    <property type="evidence" value="ECO:0007669"/>
    <property type="project" value="UniProtKB-EC"/>
</dbReference>
<comment type="caution">
    <text evidence="10">The sequence shown here is derived from an EMBL/GenBank/DDBJ whole genome shotgun (WGS) entry which is preliminary data.</text>
</comment>
<dbReference type="AlphaFoldDB" id="A0A840NQ65"/>
<evidence type="ECO:0000256" key="3">
    <source>
        <dbReference type="ARBA" id="ARBA00022741"/>
    </source>
</evidence>
<dbReference type="Pfam" id="PF02661">
    <property type="entry name" value="Fic"/>
    <property type="match status" value="1"/>
</dbReference>
<dbReference type="GO" id="GO:0005524">
    <property type="term" value="F:ATP binding"/>
    <property type="evidence" value="ECO:0007669"/>
    <property type="project" value="UniProtKB-KW"/>
</dbReference>
<evidence type="ECO:0000256" key="5">
    <source>
        <dbReference type="ARBA" id="ARBA00034531"/>
    </source>
</evidence>
<sequence>MKNNQTNPSAHLTLEESQKDHQANEKEIRDRLQQASQNFFYPNSNVLKNKYRIKEAEILKEQCALDVEKAMIKLRQEPLPERFDSTYLKYLHKCLFKETFEWAGQTREKSFKFADGNVAFTSIIKKKEFKTPFSPSNQVEEGLRNLDQALAEKNYLKGLSREEFVEHAAGLMINLHYLHPFREGNRRTQRIFFEKLAEGAGHKLDFSLVTKKRKEFTYVAAMDNGNPEPMKHLLDDISNPEKLLILHEFTNSMRKLGLDETNYRLTVVAREGQTYHGTYRGSGENGFMMDVNGTFIVGNKKHLTPEQVKTLKIGDPLTFTVPLIQDQQQTLIPGEKVAPLTESELSERVYNSPSVQESIKKIETLCKIVYGNSHILQNKIPKIEIPVTNESLSEAEKFARQVWEFPQSIHRLRGINICGLKSGARQHAEENILPLSHALVDYAHAVRLAEKDVLESHKIEQERCEKSIEMPSEQIKNLFSLPIEQQQDVISRSPELRGEIKVYMREINHRLSESEHQAIKEKNPERLAKSIGTSVNQASEIIKIVKQGKELEPSLNQLYFKFRVFNEHLTSSPHHVKKENMSTEVSESLAPSAIKVNKANPVVIQEKANRVSQAFIQEKAIEQNVQQRKSQCAKVITI</sequence>
<evidence type="ECO:0000259" key="9">
    <source>
        <dbReference type="PROSITE" id="PS51459"/>
    </source>
</evidence>
<dbReference type="PANTHER" id="PTHR39560">
    <property type="entry name" value="PROTEIN ADENYLYLTRANSFERASE FIC-RELATED"/>
    <property type="match status" value="1"/>
</dbReference>
<comment type="catalytic activity">
    <reaction evidence="7">
        <text>L-tyrosyl-[protein] + ATP = O-(5'-adenylyl)-L-tyrosyl-[protein] + diphosphate</text>
        <dbReference type="Rhea" id="RHEA:54288"/>
        <dbReference type="Rhea" id="RHEA-COMP:10136"/>
        <dbReference type="Rhea" id="RHEA-COMP:13846"/>
        <dbReference type="ChEBI" id="CHEBI:30616"/>
        <dbReference type="ChEBI" id="CHEBI:33019"/>
        <dbReference type="ChEBI" id="CHEBI:46858"/>
        <dbReference type="ChEBI" id="CHEBI:83624"/>
        <dbReference type="EC" id="2.7.7.108"/>
    </reaction>
</comment>
<evidence type="ECO:0000256" key="4">
    <source>
        <dbReference type="ARBA" id="ARBA00022840"/>
    </source>
</evidence>
<keyword evidence="4" id="KW-0067">ATP-binding</keyword>
<dbReference type="Gene3D" id="1.10.3290.10">
    <property type="entry name" value="Fido-like domain"/>
    <property type="match status" value="1"/>
</dbReference>
<dbReference type="PROSITE" id="PS51459">
    <property type="entry name" value="FIDO"/>
    <property type="match status" value="1"/>
</dbReference>
<evidence type="ECO:0000256" key="2">
    <source>
        <dbReference type="ARBA" id="ARBA00022695"/>
    </source>
</evidence>
<gene>
    <name evidence="10" type="ORF">HNQ69_001123</name>
</gene>
<dbReference type="EMBL" id="JACHIM010000004">
    <property type="protein sequence ID" value="MBB5073990.1"/>
    <property type="molecule type" value="Genomic_DNA"/>
</dbReference>
<dbReference type="RefSeq" id="WP_183228974.1">
    <property type="nucleotide sequence ID" value="NZ_JACHIM010000004.1"/>
</dbReference>
<dbReference type="Pfam" id="PF18543">
    <property type="entry name" value="ID"/>
    <property type="match status" value="1"/>
</dbReference>
<keyword evidence="3" id="KW-0547">Nucleotide-binding</keyword>
<accession>A0A840NQ65</accession>
<evidence type="ECO:0000256" key="8">
    <source>
        <dbReference type="SAM" id="MobiDB-lite"/>
    </source>
</evidence>
<name>A0A840NQ65_9HYPH</name>
<comment type="catalytic activity">
    <reaction evidence="6">
        <text>L-threonyl-[protein] + ATP = 3-O-(5'-adenylyl)-L-threonyl-[protein] + diphosphate</text>
        <dbReference type="Rhea" id="RHEA:54292"/>
        <dbReference type="Rhea" id="RHEA-COMP:11060"/>
        <dbReference type="Rhea" id="RHEA-COMP:13847"/>
        <dbReference type="ChEBI" id="CHEBI:30013"/>
        <dbReference type="ChEBI" id="CHEBI:30616"/>
        <dbReference type="ChEBI" id="CHEBI:33019"/>
        <dbReference type="ChEBI" id="CHEBI:138113"/>
        <dbReference type="EC" id="2.7.7.108"/>
    </reaction>
</comment>
<dbReference type="GO" id="GO:0051302">
    <property type="term" value="P:regulation of cell division"/>
    <property type="evidence" value="ECO:0007669"/>
    <property type="project" value="TreeGrafter"/>
</dbReference>
<dbReference type="Gene3D" id="2.40.50.140">
    <property type="entry name" value="Nucleic acid-binding proteins"/>
    <property type="match status" value="1"/>
</dbReference>
<evidence type="ECO:0000313" key="10">
    <source>
        <dbReference type="EMBL" id="MBB5073990.1"/>
    </source>
</evidence>
<dbReference type="EC" id="2.7.7.108" evidence="5"/>
<keyword evidence="2" id="KW-0548">Nucleotidyltransferase</keyword>
<proteinExistence type="predicted"/>
<dbReference type="PANTHER" id="PTHR39560:SF1">
    <property type="entry name" value="PROTEIN ADENYLYLTRANSFERASE FIC-RELATED"/>
    <property type="match status" value="1"/>
</dbReference>
<dbReference type="InterPro" id="IPR003812">
    <property type="entry name" value="Fido"/>
</dbReference>